<evidence type="ECO:0000259" key="4">
    <source>
        <dbReference type="PROSITE" id="PS50943"/>
    </source>
</evidence>
<dbReference type="HOGENOM" id="CLU_144725_3_1_7"/>
<dbReference type="Gene3D" id="1.10.260.40">
    <property type="entry name" value="lambda repressor-like DNA-binding domains"/>
    <property type="match status" value="1"/>
</dbReference>
<evidence type="ECO:0000256" key="3">
    <source>
        <dbReference type="ARBA" id="ARBA00023163"/>
    </source>
</evidence>
<dbReference type="KEGG" id="ade:Adeh_3209"/>
<dbReference type="InterPro" id="IPR001387">
    <property type="entry name" value="Cro/C1-type_HTH"/>
</dbReference>
<accession>Q2IEG7</accession>
<dbReference type="Proteomes" id="UP000001935">
    <property type="component" value="Chromosome"/>
</dbReference>
<name>Q2IEG7_ANADE</name>
<dbReference type="InterPro" id="IPR052359">
    <property type="entry name" value="HTH-type_reg/antitoxin"/>
</dbReference>
<dbReference type="OrthoDB" id="9799384at2"/>
<dbReference type="InterPro" id="IPR010982">
    <property type="entry name" value="Lambda_DNA-bd_dom_sf"/>
</dbReference>
<dbReference type="PANTHER" id="PTHR36511">
    <property type="entry name" value="MERR FAMILY BACTERIAL REGULATORY PROTEIN"/>
    <property type="match status" value="1"/>
</dbReference>
<keyword evidence="3" id="KW-0804">Transcription</keyword>
<dbReference type="CDD" id="cd00093">
    <property type="entry name" value="HTH_XRE"/>
    <property type="match status" value="1"/>
</dbReference>
<dbReference type="GO" id="GO:0003677">
    <property type="term" value="F:DNA binding"/>
    <property type="evidence" value="ECO:0007669"/>
    <property type="project" value="UniProtKB-KW"/>
</dbReference>
<evidence type="ECO:0000313" key="5">
    <source>
        <dbReference type="EMBL" id="ABC82977.1"/>
    </source>
</evidence>
<dbReference type="PANTHER" id="PTHR36511:SF3">
    <property type="entry name" value="ANTITOXIN HIGA-2"/>
    <property type="match status" value="1"/>
</dbReference>
<dbReference type="STRING" id="290397.Adeh_3209"/>
<feature type="domain" description="HTH cro/C1-type" evidence="4">
    <location>
        <begin position="49"/>
        <end position="93"/>
    </location>
</feature>
<keyword evidence="2" id="KW-0238">DNA-binding</keyword>
<keyword evidence="1" id="KW-0805">Transcription regulation</keyword>
<dbReference type="EMBL" id="CP000251">
    <property type="protein sequence ID" value="ABC82977.1"/>
    <property type="molecule type" value="Genomic_DNA"/>
</dbReference>
<organism evidence="5 6">
    <name type="scientific">Anaeromyxobacter dehalogenans (strain 2CP-C)</name>
    <dbReference type="NCBI Taxonomy" id="290397"/>
    <lineage>
        <taxon>Bacteria</taxon>
        <taxon>Pseudomonadati</taxon>
        <taxon>Myxococcota</taxon>
        <taxon>Myxococcia</taxon>
        <taxon>Myxococcales</taxon>
        <taxon>Cystobacterineae</taxon>
        <taxon>Anaeromyxobacteraceae</taxon>
        <taxon>Anaeromyxobacter</taxon>
    </lineage>
</organism>
<dbReference type="RefSeq" id="WP_011422259.1">
    <property type="nucleotide sequence ID" value="NC_007760.1"/>
</dbReference>
<sequence length="104" mass="11313">MKRKGRTTSAFAKIKAGLEDAIAFHAGDRQLTVRDVELKPPAPMGAKEVLAVRTRMRVSQAAFARILNVSPRTVQAWETDARRPSDAALKLLAVAKAHPEVLLG</sequence>
<dbReference type="eggNOG" id="COG2944">
    <property type="taxonomic scope" value="Bacteria"/>
</dbReference>
<proteinExistence type="predicted"/>
<evidence type="ECO:0000256" key="1">
    <source>
        <dbReference type="ARBA" id="ARBA00023015"/>
    </source>
</evidence>
<reference evidence="5 6" key="1">
    <citation type="submission" date="2006-01" db="EMBL/GenBank/DDBJ databases">
        <title>Complete sequence of Anaeromyxobacter dehalogenans 2CP-C.</title>
        <authorList>
            <consortium name="US DOE Joint Genome Institute"/>
            <person name="Copeland A."/>
            <person name="Lucas S."/>
            <person name="Lapidus A."/>
            <person name="Barry K."/>
            <person name="Detter J.C."/>
            <person name="Glavina T."/>
            <person name="Hammon N."/>
            <person name="Israni S."/>
            <person name="Pitluck S."/>
            <person name="Brettin T."/>
            <person name="Bruce D."/>
            <person name="Han C."/>
            <person name="Tapia R."/>
            <person name="Gilna P."/>
            <person name="Kiss H."/>
            <person name="Schmutz J."/>
            <person name="Larimer F."/>
            <person name="Land M."/>
            <person name="Kyrpides N."/>
            <person name="Anderson I."/>
            <person name="Sanford R.A."/>
            <person name="Ritalahti K.M."/>
            <person name="Thomas H.S."/>
            <person name="Kirby J.R."/>
            <person name="Zhulin I.B."/>
            <person name="Loeffler F.E."/>
            <person name="Richardson P."/>
        </authorList>
    </citation>
    <scope>NUCLEOTIDE SEQUENCE [LARGE SCALE GENOMIC DNA]</scope>
    <source>
        <strain evidence="5 6">2CP-C</strain>
    </source>
</reference>
<dbReference type="PROSITE" id="PS50943">
    <property type="entry name" value="HTH_CROC1"/>
    <property type="match status" value="1"/>
</dbReference>
<dbReference type="AlphaFoldDB" id="Q2IEG7"/>
<dbReference type="SUPFAM" id="SSF47413">
    <property type="entry name" value="lambda repressor-like DNA-binding domains"/>
    <property type="match status" value="1"/>
</dbReference>
<dbReference type="SMART" id="SM00530">
    <property type="entry name" value="HTH_XRE"/>
    <property type="match status" value="1"/>
</dbReference>
<evidence type="ECO:0000256" key="2">
    <source>
        <dbReference type="ARBA" id="ARBA00023125"/>
    </source>
</evidence>
<evidence type="ECO:0000313" key="6">
    <source>
        <dbReference type="Proteomes" id="UP000001935"/>
    </source>
</evidence>
<gene>
    <name evidence="5" type="ordered locus">Adeh_3209</name>
</gene>
<dbReference type="Pfam" id="PF01381">
    <property type="entry name" value="HTH_3"/>
    <property type="match status" value="1"/>
</dbReference>
<protein>
    <submittedName>
        <fullName evidence="5">Transcriptional regulator, XRE family</fullName>
    </submittedName>
</protein>